<dbReference type="GO" id="GO:0006012">
    <property type="term" value="P:galactose metabolic process"/>
    <property type="evidence" value="ECO:0007669"/>
    <property type="project" value="UniProtKB-UniPathway"/>
</dbReference>
<evidence type="ECO:0000256" key="1">
    <source>
        <dbReference type="ARBA" id="ARBA00000083"/>
    </source>
</evidence>
<keyword evidence="9 10" id="KW-0413">Isomerase</keyword>
<dbReference type="InterPro" id="IPR036291">
    <property type="entry name" value="NAD(P)-bd_dom_sf"/>
</dbReference>
<organism evidence="12 13">
    <name type="scientific">Polynucleobacter brandtiae</name>
    <dbReference type="NCBI Taxonomy" id="1938816"/>
    <lineage>
        <taxon>Bacteria</taxon>
        <taxon>Pseudomonadati</taxon>
        <taxon>Pseudomonadota</taxon>
        <taxon>Betaproteobacteria</taxon>
        <taxon>Burkholderiales</taxon>
        <taxon>Burkholderiaceae</taxon>
        <taxon>Polynucleobacter</taxon>
    </lineage>
</organism>
<evidence type="ECO:0000256" key="8">
    <source>
        <dbReference type="ARBA" id="ARBA00023144"/>
    </source>
</evidence>
<dbReference type="OrthoDB" id="9803010at2"/>
<comment type="subunit">
    <text evidence="10">Homodimer.</text>
</comment>
<dbReference type="RefSeq" id="WP_100379990.1">
    <property type="nucleotide sequence ID" value="NZ_CBCSBW010000005.1"/>
</dbReference>
<evidence type="ECO:0000256" key="9">
    <source>
        <dbReference type="ARBA" id="ARBA00023235"/>
    </source>
</evidence>
<dbReference type="UniPathway" id="UPA00214"/>
<sequence>MNILLTGGMGYIGSHTAVLLASAGYYVHIYDNLCNSKAQTLTRIQELSAKTVGFTEGDIRDTKKLSQVLRDQKIDAVIHLAGLKAVGESSQKPIEYYANNVQGSISLIQAMQSVGISTLVFSSSATVYGDPIYLPYDEAHPTSPTNPYGRNKLQIEEILRDLAGSDKTWKIACLRYFNPVGAHESGLIGEDPNGIPNNLMPVIAQVVNGKLPSLNIFGNDYETEDGTGKRDYIHVVDLAEGHLAALTWLKDSPGCHAFNLGSGNSRSVMELLHHFENASGQKIPYQVVGRRPGDLAEYYAKANKARDLLGWETKRDLPEICNNTWLWIKNNRAS</sequence>
<dbReference type="Proteomes" id="UP000229366">
    <property type="component" value="Unassembled WGS sequence"/>
</dbReference>
<dbReference type="Gene3D" id="3.40.50.720">
    <property type="entry name" value="NAD(P)-binding Rossmann-like Domain"/>
    <property type="match status" value="1"/>
</dbReference>
<accession>A0A2M8VJ98</accession>
<dbReference type="CDD" id="cd05247">
    <property type="entry name" value="UDP_G4E_1_SDR_e"/>
    <property type="match status" value="1"/>
</dbReference>
<keyword evidence="10" id="KW-0119">Carbohydrate metabolism</keyword>
<evidence type="ECO:0000256" key="7">
    <source>
        <dbReference type="ARBA" id="ARBA00023027"/>
    </source>
</evidence>
<evidence type="ECO:0000256" key="4">
    <source>
        <dbReference type="ARBA" id="ARBA00007637"/>
    </source>
</evidence>
<evidence type="ECO:0000256" key="3">
    <source>
        <dbReference type="ARBA" id="ARBA00004947"/>
    </source>
</evidence>
<keyword evidence="13" id="KW-1185">Reference proteome</keyword>
<protein>
    <recommendedName>
        <fullName evidence="6 10">UDP-glucose 4-epimerase</fullName>
        <ecNumber evidence="5 10">5.1.3.2</ecNumber>
    </recommendedName>
</protein>
<dbReference type="PANTHER" id="PTHR43725:SF47">
    <property type="entry name" value="UDP-GLUCOSE 4-EPIMERASE"/>
    <property type="match status" value="1"/>
</dbReference>
<comment type="catalytic activity">
    <reaction evidence="1 10">
        <text>UDP-alpha-D-glucose = UDP-alpha-D-galactose</text>
        <dbReference type="Rhea" id="RHEA:22168"/>
        <dbReference type="ChEBI" id="CHEBI:58885"/>
        <dbReference type="ChEBI" id="CHEBI:66914"/>
        <dbReference type="EC" id="5.1.3.2"/>
    </reaction>
</comment>
<evidence type="ECO:0000256" key="10">
    <source>
        <dbReference type="RuleBase" id="RU366046"/>
    </source>
</evidence>
<dbReference type="Gene3D" id="3.90.25.10">
    <property type="entry name" value="UDP-galactose 4-epimerase, domain 1"/>
    <property type="match status" value="1"/>
</dbReference>
<reference evidence="12 13" key="1">
    <citation type="submission" date="2017-11" db="EMBL/GenBank/DDBJ databases">
        <title>Genomic Encyclopedia of Type Strains, Phase III (KMG-III): the genomes of soil and plant-associated and newly described type strains.</title>
        <authorList>
            <person name="Whitman W."/>
        </authorList>
    </citation>
    <scope>NUCLEOTIDE SEQUENCE [LARGE SCALE GENOMIC DNA]</scope>
    <source>
        <strain evidence="12 13">UB-Domo-W1</strain>
    </source>
</reference>
<dbReference type="GO" id="GO:0003978">
    <property type="term" value="F:UDP-glucose 4-epimerase activity"/>
    <property type="evidence" value="ECO:0007669"/>
    <property type="project" value="UniProtKB-UniRule"/>
</dbReference>
<dbReference type="EMBL" id="PGTX01000004">
    <property type="protein sequence ID" value="PJI77072.1"/>
    <property type="molecule type" value="Genomic_DNA"/>
</dbReference>
<keyword evidence="8" id="KW-0299">Galactose metabolism</keyword>
<evidence type="ECO:0000259" key="11">
    <source>
        <dbReference type="Pfam" id="PF01370"/>
    </source>
</evidence>
<evidence type="ECO:0000313" key="13">
    <source>
        <dbReference type="Proteomes" id="UP000229366"/>
    </source>
</evidence>
<dbReference type="GO" id="GO:0005829">
    <property type="term" value="C:cytosol"/>
    <property type="evidence" value="ECO:0007669"/>
    <property type="project" value="TreeGrafter"/>
</dbReference>
<proteinExistence type="inferred from homology"/>
<dbReference type="PANTHER" id="PTHR43725">
    <property type="entry name" value="UDP-GLUCOSE 4-EPIMERASE"/>
    <property type="match status" value="1"/>
</dbReference>
<comment type="caution">
    <text evidence="12">The sequence shown here is derived from an EMBL/GenBank/DDBJ whole genome shotgun (WGS) entry which is preliminary data.</text>
</comment>
<dbReference type="Pfam" id="PF01370">
    <property type="entry name" value="Epimerase"/>
    <property type="match status" value="1"/>
</dbReference>
<dbReference type="AlphaFoldDB" id="A0A2M8VJ98"/>
<evidence type="ECO:0000256" key="5">
    <source>
        <dbReference type="ARBA" id="ARBA00013189"/>
    </source>
</evidence>
<comment type="similarity">
    <text evidence="4 10">Belongs to the NAD(P)-dependent epimerase/dehydratase family.</text>
</comment>
<name>A0A2M8VJ98_9BURK</name>
<keyword evidence="7 10" id="KW-0520">NAD</keyword>
<dbReference type="SUPFAM" id="SSF51735">
    <property type="entry name" value="NAD(P)-binding Rossmann-fold domains"/>
    <property type="match status" value="1"/>
</dbReference>
<dbReference type="InterPro" id="IPR005886">
    <property type="entry name" value="UDP_G4E"/>
</dbReference>
<dbReference type="NCBIfam" id="NF007956">
    <property type="entry name" value="PRK10675.1"/>
    <property type="match status" value="1"/>
</dbReference>
<evidence type="ECO:0000313" key="12">
    <source>
        <dbReference type="EMBL" id="PJI77072.1"/>
    </source>
</evidence>
<dbReference type="InterPro" id="IPR001509">
    <property type="entry name" value="Epimerase_deHydtase"/>
</dbReference>
<gene>
    <name evidence="12" type="ORF">B0G85_1671</name>
</gene>
<dbReference type="NCBIfam" id="TIGR01179">
    <property type="entry name" value="galE"/>
    <property type="match status" value="1"/>
</dbReference>
<evidence type="ECO:0000256" key="6">
    <source>
        <dbReference type="ARBA" id="ARBA00018569"/>
    </source>
</evidence>
<dbReference type="EC" id="5.1.3.2" evidence="5 10"/>
<feature type="domain" description="NAD-dependent epimerase/dehydratase" evidence="11">
    <location>
        <begin position="3"/>
        <end position="261"/>
    </location>
</feature>
<evidence type="ECO:0000256" key="2">
    <source>
        <dbReference type="ARBA" id="ARBA00001911"/>
    </source>
</evidence>
<comment type="cofactor">
    <cofactor evidence="2 10">
        <name>NAD(+)</name>
        <dbReference type="ChEBI" id="CHEBI:57540"/>
    </cofactor>
</comment>
<comment type="pathway">
    <text evidence="3 10">Carbohydrate metabolism; galactose metabolism.</text>
</comment>